<dbReference type="Gene3D" id="3.40.50.300">
    <property type="entry name" value="P-loop containing nucleotide triphosphate hydrolases"/>
    <property type="match status" value="1"/>
</dbReference>
<keyword evidence="3" id="KW-1185">Reference proteome</keyword>
<dbReference type="SUPFAM" id="SSF52540">
    <property type="entry name" value="P-loop containing nucleoside triphosphate hydrolases"/>
    <property type="match status" value="1"/>
</dbReference>
<dbReference type="SMART" id="SM00382">
    <property type="entry name" value="AAA"/>
    <property type="match status" value="1"/>
</dbReference>
<dbReference type="Proteomes" id="UP000516052">
    <property type="component" value="Chromosome"/>
</dbReference>
<evidence type="ECO:0000313" key="2">
    <source>
        <dbReference type="EMBL" id="QNP71069.1"/>
    </source>
</evidence>
<name>A0A7H0IE53_9ACTN</name>
<feature type="domain" description="AAA+ ATPase" evidence="1">
    <location>
        <begin position="34"/>
        <end position="173"/>
    </location>
</feature>
<reference evidence="2 3" key="1">
    <citation type="submission" date="2020-08" db="EMBL/GenBank/DDBJ databases">
        <title>A novel species.</title>
        <authorList>
            <person name="Gao J."/>
        </authorList>
    </citation>
    <scope>NUCLEOTIDE SEQUENCE [LARGE SCALE GENOMIC DNA]</scope>
    <source>
        <strain evidence="2 3">CRXT-G-22</strain>
    </source>
</reference>
<dbReference type="PANTHER" id="PTHR47691:SF3">
    <property type="entry name" value="HTH-TYPE TRANSCRIPTIONAL REGULATOR RV0890C-RELATED"/>
    <property type="match status" value="1"/>
</dbReference>
<accession>A0A7H0IE53</accession>
<dbReference type="Gene3D" id="1.25.40.10">
    <property type="entry name" value="Tetratricopeptide repeat domain"/>
    <property type="match status" value="1"/>
</dbReference>
<dbReference type="EMBL" id="CP060828">
    <property type="protein sequence ID" value="QNP71069.1"/>
    <property type="molecule type" value="Genomic_DNA"/>
</dbReference>
<evidence type="ECO:0000259" key="1">
    <source>
        <dbReference type="SMART" id="SM00382"/>
    </source>
</evidence>
<dbReference type="PANTHER" id="PTHR47691">
    <property type="entry name" value="REGULATOR-RELATED"/>
    <property type="match status" value="1"/>
</dbReference>
<evidence type="ECO:0000313" key="3">
    <source>
        <dbReference type="Proteomes" id="UP000516052"/>
    </source>
</evidence>
<dbReference type="KEGG" id="sroi:IAG44_17590"/>
<dbReference type="PRINTS" id="PR00364">
    <property type="entry name" value="DISEASERSIST"/>
</dbReference>
<proteinExistence type="predicted"/>
<sequence>MRVELPPEPMHFVNRERERERALRAVEEWRGGGRPLVLALSGPAGLGKTELARLIARTVLDRYPGGVYDVDLDDYRVDGVLDAGDVLAHLLRLLGVEPALVERRFTDRCRQYWNLTADARLVLLVDNVRYASEVVPLLPASGASVVLVASQGPLHDLEDGAAVDLTLPPLDERAATELLELVVRDPRLAGDQESVRALVRLCDGLPAALHVAGRWLRGHRVRPLPQLISELRGEWDEKGVPGVERVWNTVYEGLSRPASLLYRLLPHHPGPTFTPASATALLGLGEATCHTALEELHRAGLLDLGTGTRLRLPGPLHAHALRRSRHDADETAAARVRVLRWYVRQAQRADLLVAGERLTVGDTFEADPSAPDAEIDAAWLYDERHALFACLRLAHRGELDAEAVAVSEPIWTYALDHPHQTDVIEVFRLAVASALRHGRATWIVRTRLQLARPLWQSGQLDEAERELTAAEAATQLLGDGEPDAKLRGSVAEAKGMLLGARGQWADSVGEFEASRAIHAALPNPYGVLLQTYRLGEARARLGQLDTARALLTEAREAAVEQKRERITARISFALAGVLGRLGEVDAARTLYEGALERALLRRSQFEQRRVHGALEKLEAAAGREGEAARHRKAVEEIRRRNGIE</sequence>
<protein>
    <recommendedName>
        <fullName evidence="1">AAA+ ATPase domain-containing protein</fullName>
    </recommendedName>
</protein>
<dbReference type="InterPro" id="IPR003593">
    <property type="entry name" value="AAA+_ATPase"/>
</dbReference>
<dbReference type="SUPFAM" id="SSF48452">
    <property type="entry name" value="TPR-like"/>
    <property type="match status" value="1"/>
</dbReference>
<dbReference type="InterPro" id="IPR027417">
    <property type="entry name" value="P-loop_NTPase"/>
</dbReference>
<dbReference type="RefSeq" id="WP_187748044.1">
    <property type="nucleotide sequence ID" value="NZ_CP060828.1"/>
</dbReference>
<dbReference type="InterPro" id="IPR011990">
    <property type="entry name" value="TPR-like_helical_dom_sf"/>
</dbReference>
<gene>
    <name evidence="2" type="ORF">IAG44_17590</name>
</gene>
<dbReference type="AlphaFoldDB" id="A0A7H0IE53"/>
<organism evidence="2 3">
    <name type="scientific">Streptomyces roseirectus</name>
    <dbReference type="NCBI Taxonomy" id="2768066"/>
    <lineage>
        <taxon>Bacteria</taxon>
        <taxon>Bacillati</taxon>
        <taxon>Actinomycetota</taxon>
        <taxon>Actinomycetes</taxon>
        <taxon>Kitasatosporales</taxon>
        <taxon>Streptomycetaceae</taxon>
        <taxon>Streptomyces</taxon>
    </lineage>
</organism>